<evidence type="ECO:0000256" key="6">
    <source>
        <dbReference type="ARBA" id="ARBA00023136"/>
    </source>
</evidence>
<protein>
    <submittedName>
        <fullName evidence="8">Amino acid permease</fullName>
    </submittedName>
</protein>
<dbReference type="GO" id="GO:0022857">
    <property type="term" value="F:transmembrane transporter activity"/>
    <property type="evidence" value="ECO:0007669"/>
    <property type="project" value="InterPro"/>
</dbReference>
<feature type="transmembrane region" description="Helical" evidence="7">
    <location>
        <begin position="198"/>
        <end position="222"/>
    </location>
</feature>
<feature type="transmembrane region" description="Helical" evidence="7">
    <location>
        <begin position="341"/>
        <end position="360"/>
    </location>
</feature>
<feature type="transmembrane region" description="Helical" evidence="7">
    <location>
        <begin position="91"/>
        <end position="115"/>
    </location>
</feature>
<feature type="transmembrane region" description="Helical" evidence="7">
    <location>
        <begin position="7"/>
        <end position="25"/>
    </location>
</feature>
<dbReference type="PANTHER" id="PTHR42770:SF15">
    <property type="entry name" value="GLUTAMATE_GAMMA-AMINOBUTYRATE ANTIPORTER-RELATED"/>
    <property type="match status" value="1"/>
</dbReference>
<evidence type="ECO:0000313" key="8">
    <source>
        <dbReference type="EMBL" id="QHI72346.1"/>
    </source>
</evidence>
<keyword evidence="5 7" id="KW-1133">Transmembrane helix</keyword>
<feature type="transmembrane region" description="Helical" evidence="7">
    <location>
        <begin position="31"/>
        <end position="58"/>
    </location>
</feature>
<keyword evidence="3" id="KW-1003">Cell membrane</keyword>
<feature type="transmembrane region" description="Helical" evidence="7">
    <location>
        <begin position="449"/>
        <end position="466"/>
    </location>
</feature>
<evidence type="ECO:0000256" key="5">
    <source>
        <dbReference type="ARBA" id="ARBA00022989"/>
    </source>
</evidence>
<feature type="transmembrane region" description="Helical" evidence="7">
    <location>
        <begin position="234"/>
        <end position="258"/>
    </location>
</feature>
<feature type="transmembrane region" description="Helical" evidence="7">
    <location>
        <begin position="366"/>
        <end position="392"/>
    </location>
</feature>
<dbReference type="GO" id="GO:0005886">
    <property type="term" value="C:plasma membrane"/>
    <property type="evidence" value="ECO:0007669"/>
    <property type="project" value="UniProtKB-SubCell"/>
</dbReference>
<evidence type="ECO:0000256" key="4">
    <source>
        <dbReference type="ARBA" id="ARBA00022692"/>
    </source>
</evidence>
<organism evidence="8 9">
    <name type="scientific">Aminipila terrae</name>
    <dbReference type="NCBI Taxonomy" id="2697030"/>
    <lineage>
        <taxon>Bacteria</taxon>
        <taxon>Bacillati</taxon>
        <taxon>Bacillota</taxon>
        <taxon>Clostridia</taxon>
        <taxon>Peptostreptococcales</taxon>
        <taxon>Anaerovoracaceae</taxon>
        <taxon>Aminipila</taxon>
    </lineage>
</organism>
<dbReference type="PIRSF" id="PIRSF006060">
    <property type="entry name" value="AA_transporter"/>
    <property type="match status" value="1"/>
</dbReference>
<dbReference type="InterPro" id="IPR002293">
    <property type="entry name" value="AA/rel_permease1"/>
</dbReference>
<evidence type="ECO:0000256" key="2">
    <source>
        <dbReference type="ARBA" id="ARBA00022448"/>
    </source>
</evidence>
<evidence type="ECO:0000256" key="3">
    <source>
        <dbReference type="ARBA" id="ARBA00022475"/>
    </source>
</evidence>
<keyword evidence="6 7" id="KW-0472">Membrane</keyword>
<evidence type="ECO:0000256" key="1">
    <source>
        <dbReference type="ARBA" id="ARBA00004651"/>
    </source>
</evidence>
<feature type="transmembrane region" description="Helical" evidence="7">
    <location>
        <begin position="127"/>
        <end position="147"/>
    </location>
</feature>
<accession>A0A6P1ML21</accession>
<dbReference type="EMBL" id="CP047591">
    <property type="protein sequence ID" value="QHI72346.1"/>
    <property type="molecule type" value="Genomic_DNA"/>
</dbReference>
<feature type="transmembrane region" description="Helical" evidence="7">
    <location>
        <begin position="159"/>
        <end position="178"/>
    </location>
</feature>
<dbReference type="InterPro" id="IPR050367">
    <property type="entry name" value="APC_superfamily"/>
</dbReference>
<feature type="transmembrane region" description="Helical" evidence="7">
    <location>
        <begin position="288"/>
        <end position="308"/>
    </location>
</feature>
<sequence>MESGKKKIGMWSLVMVVFVAAYGFSNVTSNLVYIGLAAIPSWIIVAILYFIPLTIMIVELAAANKDKSAGIYSWIECSLGTRWAFVGTWSYYITSIFFLQNVFGKLPVVVSWAIFGEDRFNDKTAYLIPWLAIGLIVALTFIAIMGVEKFSKISDLGGQLTLIATVLFILFAIIGYIGKITPSASEFTAANLTPAFDVNYFSTFSWLLLAVCGSEIAGTYIGQVDNPKKTYTKSVMVAAGLLIGSYILGSIAVCLIMSPAEISKYNIADSQFIVFKVLGDSFGISGKVVVQVYAFINVISSVACYVVWMESPIRAMFSDVPEGIFPKALSKSRSDGTMVNALWMQCGVLFVLFTISIVGLKSLSNFFVLLMNLTSLSTIVPYAIMVVAYFTYRSKNEHIDFAIIKSNFLAKMMSVIVLILSVAGFFGAGLGDVLGASASEAFKKVLMDYGGPILLLLIGWIIILLHDRKNKHKMQMSTDDNRKIG</sequence>
<name>A0A6P1ML21_9FIRM</name>
<evidence type="ECO:0000256" key="7">
    <source>
        <dbReference type="SAM" id="Phobius"/>
    </source>
</evidence>
<dbReference type="PANTHER" id="PTHR42770">
    <property type="entry name" value="AMINO ACID TRANSPORTER-RELATED"/>
    <property type="match status" value="1"/>
</dbReference>
<feature type="transmembrane region" description="Helical" evidence="7">
    <location>
        <begin position="413"/>
        <end position="437"/>
    </location>
</feature>
<dbReference type="KEGG" id="amic:Ami3637_07965"/>
<evidence type="ECO:0000313" key="9">
    <source>
        <dbReference type="Proteomes" id="UP000463883"/>
    </source>
</evidence>
<gene>
    <name evidence="8" type="ORF">Ami3637_07965</name>
</gene>
<dbReference type="Proteomes" id="UP000463883">
    <property type="component" value="Chromosome"/>
</dbReference>
<keyword evidence="2" id="KW-0813">Transport</keyword>
<dbReference type="Gene3D" id="1.20.1740.10">
    <property type="entry name" value="Amino acid/polyamine transporter I"/>
    <property type="match status" value="1"/>
</dbReference>
<dbReference type="Pfam" id="PF13520">
    <property type="entry name" value="AA_permease_2"/>
    <property type="match status" value="1"/>
</dbReference>
<proteinExistence type="predicted"/>
<comment type="subcellular location">
    <subcellularLocation>
        <location evidence="1">Cell membrane</location>
        <topology evidence="1">Multi-pass membrane protein</topology>
    </subcellularLocation>
</comment>
<keyword evidence="9" id="KW-1185">Reference proteome</keyword>
<dbReference type="AlphaFoldDB" id="A0A6P1ML21"/>
<keyword evidence="4 7" id="KW-0812">Transmembrane</keyword>
<dbReference type="RefSeq" id="WP_162362116.1">
    <property type="nucleotide sequence ID" value="NZ_CP047591.1"/>
</dbReference>
<reference evidence="8 9" key="1">
    <citation type="submission" date="2020-01" db="EMBL/GenBank/DDBJ databases">
        <title>Genomic analysis of Aminipila sp. CBA3637.</title>
        <authorList>
            <person name="Kim Y.B."/>
            <person name="Roh S.W."/>
        </authorList>
    </citation>
    <scope>NUCLEOTIDE SEQUENCE [LARGE SCALE GENOMIC DNA]</scope>
    <source>
        <strain evidence="8 9">CBA3637</strain>
    </source>
</reference>